<dbReference type="GO" id="GO:0005524">
    <property type="term" value="F:ATP binding"/>
    <property type="evidence" value="ECO:0007669"/>
    <property type="project" value="UniProtKB-UniRule"/>
</dbReference>
<dbReference type="Proteomes" id="UP000001038">
    <property type="component" value="Chromosome 12"/>
</dbReference>
<dbReference type="Pfam" id="PF13246">
    <property type="entry name" value="Cation_ATPase"/>
    <property type="match status" value="1"/>
</dbReference>
<comment type="subcellular location">
    <subcellularLocation>
        <location evidence="10">Membrane</location>
        <topology evidence="10">Multi-pass membrane protein</topology>
    </subcellularLocation>
</comment>
<feature type="binding site" evidence="8">
    <location>
        <position position="308"/>
    </location>
    <ligand>
        <name>ATP</name>
        <dbReference type="ChEBI" id="CHEBI:30616"/>
    </ligand>
</feature>
<dbReference type="EC" id="7.6.2.1" evidence="10"/>
<dbReference type="Gene3D" id="3.40.50.1000">
    <property type="entry name" value="HAD superfamily/HAD-like"/>
    <property type="match status" value="1"/>
</dbReference>
<feature type="binding site" evidence="8">
    <location>
        <position position="244"/>
    </location>
    <ligand>
        <name>ATP</name>
        <dbReference type="ChEBI" id="CHEBI:30616"/>
    </ligand>
</feature>
<dbReference type="InterPro" id="IPR018303">
    <property type="entry name" value="ATPase_P-typ_P_site"/>
</dbReference>
<feature type="binding site" evidence="8">
    <location>
        <position position="150"/>
    </location>
    <ligand>
        <name>ATP</name>
        <dbReference type="ChEBI" id="CHEBI:30616"/>
    </ligand>
</feature>
<protein>
    <recommendedName>
        <fullName evidence="10">Phospholipid-transporting ATPase</fullName>
        <ecNumber evidence="10">7.6.2.1</ecNumber>
    </recommendedName>
</protein>
<dbReference type="FunFam" id="3.40.1110.10:FF:000188">
    <property type="entry name" value="Phospholipid-transporting ATPase"/>
    <property type="match status" value="1"/>
</dbReference>
<feature type="binding site" evidence="8">
    <location>
        <position position="341"/>
    </location>
    <ligand>
        <name>ATP</name>
        <dbReference type="ChEBI" id="CHEBI:30616"/>
    </ligand>
</feature>
<evidence type="ECO:0000256" key="1">
    <source>
        <dbReference type="ARBA" id="ARBA00022692"/>
    </source>
</evidence>
<evidence type="ECO:0000256" key="8">
    <source>
        <dbReference type="PIRSR" id="PIRSR606539-2"/>
    </source>
</evidence>
<dbReference type="GO" id="GO:0005886">
    <property type="term" value="C:plasma membrane"/>
    <property type="evidence" value="ECO:0000318"/>
    <property type="project" value="GO_Central"/>
</dbReference>
<keyword evidence="5" id="KW-1133">Transmembrane helix</keyword>
<dbReference type="InterPro" id="IPR023299">
    <property type="entry name" value="ATPase_P-typ_cyto_dom_N"/>
</dbReference>
<feature type="binding site" evidence="8">
    <location>
        <position position="421"/>
    </location>
    <ligand>
        <name>ATP</name>
        <dbReference type="ChEBI" id="CHEBI:30616"/>
    </ligand>
</feature>
<proteinExistence type="inferred from homology"/>
<dbReference type="GeneTree" id="ENSGT00940000165675"/>
<feature type="active site" description="4-aspartylphosphate intermediate" evidence="7">
    <location>
        <position position="150"/>
    </location>
</feature>
<accession>A0A3B3HSD2</accession>
<evidence type="ECO:0000256" key="2">
    <source>
        <dbReference type="ARBA" id="ARBA00022741"/>
    </source>
</evidence>
<dbReference type="SUPFAM" id="SSF81665">
    <property type="entry name" value="Calcium ATPase, transmembrane domain M"/>
    <property type="match status" value="1"/>
</dbReference>
<reference evidence="11" key="3">
    <citation type="submission" date="2025-09" db="UniProtKB">
        <authorList>
            <consortium name="Ensembl"/>
        </authorList>
    </citation>
    <scope>IDENTIFICATION</scope>
    <source>
        <strain evidence="11">Hd-rR</strain>
    </source>
</reference>
<dbReference type="InterPro" id="IPR023214">
    <property type="entry name" value="HAD_sf"/>
</dbReference>
<evidence type="ECO:0000256" key="6">
    <source>
        <dbReference type="ARBA" id="ARBA00023136"/>
    </source>
</evidence>
<keyword evidence="6" id="KW-0472">Membrane</keyword>
<comment type="catalytic activity">
    <reaction evidence="10">
        <text>ATP + H2O + phospholipidSide 1 = ADP + phosphate + phospholipidSide 2.</text>
        <dbReference type="EC" id="7.6.2.1"/>
    </reaction>
</comment>
<keyword evidence="3 8" id="KW-0067">ATP-binding</keyword>
<feature type="binding site" evidence="8">
    <location>
        <position position="285"/>
    </location>
    <ligand>
        <name>ATP</name>
        <dbReference type="ChEBI" id="CHEBI:30616"/>
    </ligand>
</feature>
<evidence type="ECO:0000313" key="11">
    <source>
        <dbReference type="Ensembl" id="ENSORLP00000034650.1"/>
    </source>
</evidence>
<evidence type="ECO:0000313" key="12">
    <source>
        <dbReference type="Proteomes" id="UP000001038"/>
    </source>
</evidence>
<name>A0A3B3HSD2_ORYLA</name>
<dbReference type="InterPro" id="IPR006539">
    <property type="entry name" value="P-type_ATPase_IV"/>
</dbReference>
<dbReference type="NCBIfam" id="TIGR01652">
    <property type="entry name" value="ATPase-Plipid"/>
    <property type="match status" value="1"/>
</dbReference>
<dbReference type="STRING" id="8090.ENSORLP00000034650"/>
<keyword evidence="9" id="KW-0479">Metal-binding</keyword>
<evidence type="ECO:0000256" key="7">
    <source>
        <dbReference type="PIRSR" id="PIRSR606539-1"/>
    </source>
</evidence>
<dbReference type="InterPro" id="IPR036412">
    <property type="entry name" value="HAD-like_sf"/>
</dbReference>
<keyword evidence="4 10" id="KW-1278">Translocase</keyword>
<keyword evidence="9 10" id="KW-0460">Magnesium</keyword>
<sequence length="460" mass="52117">MSVFFCIPLGPDTKLMQNSGTSTFKRTRIDCMMNILVLCIGGFLVTISAILSVWYFFFETTDAAFTVFLPRLPDVSVELSSFLIFCSYVIVLNTLVPMSLYVSLEIICFGNSLFINWDRDMYCPRTNTPARARTTKLSEELGQVKYILSDKTGTLTRNIMTFIKCCIEGKAYGEHLGKWEPSNSSGHQIGDSNFIFHDPNLVELVRKGNPEAQAFFRLLALCHTVMSEEKEDGELIYQAQSPDESALVTAARSFGFEFRSRTPETITLMEMGNKVIYDLVAVLDFTNRRKRMSVIVCSPEGKTTLLCKGADTVVFERLHSFNHLKEATQEHLNKYAQDGLRALVLSSKQLEESYVQGWKERLHEASIAMEGREERLEELFEEIEKDMTLLGATAVEDELQEGVPHTIEQLGQAHIKIWMLTGDQKETAENITHASKILRAEMTTFVVQGKTLQEVKKELQ</sequence>
<comment type="similarity">
    <text evidence="10">Belongs to the cation transport ATPase (P-type) (TC 3.A.3) family. Type IV subfamily.</text>
</comment>
<dbReference type="InParanoid" id="A0A3B3HSD2"/>
<keyword evidence="1" id="KW-0812">Transmembrane</keyword>
<reference evidence="11 12" key="1">
    <citation type="journal article" date="2007" name="Nature">
        <title>The medaka draft genome and insights into vertebrate genome evolution.</title>
        <authorList>
            <person name="Kasahara M."/>
            <person name="Naruse K."/>
            <person name="Sasaki S."/>
            <person name="Nakatani Y."/>
            <person name="Qu W."/>
            <person name="Ahsan B."/>
            <person name="Yamada T."/>
            <person name="Nagayasu Y."/>
            <person name="Doi K."/>
            <person name="Kasai Y."/>
            <person name="Jindo T."/>
            <person name="Kobayashi D."/>
            <person name="Shimada A."/>
            <person name="Toyoda A."/>
            <person name="Kuroki Y."/>
            <person name="Fujiyama A."/>
            <person name="Sasaki T."/>
            <person name="Shimizu A."/>
            <person name="Asakawa S."/>
            <person name="Shimizu N."/>
            <person name="Hashimoto S."/>
            <person name="Yang J."/>
            <person name="Lee Y."/>
            <person name="Matsushima K."/>
            <person name="Sugano S."/>
            <person name="Sakaizumi M."/>
            <person name="Narita T."/>
            <person name="Ohishi K."/>
            <person name="Haga S."/>
            <person name="Ohta F."/>
            <person name="Nomoto H."/>
            <person name="Nogata K."/>
            <person name="Morishita T."/>
            <person name="Endo T."/>
            <person name="Shin-I T."/>
            <person name="Takeda H."/>
            <person name="Morishita S."/>
            <person name="Kohara Y."/>
        </authorList>
    </citation>
    <scope>NUCLEOTIDE SEQUENCE [LARGE SCALE GENOMIC DNA]</scope>
    <source>
        <strain evidence="11 12">Hd-rR</strain>
    </source>
</reference>
<dbReference type="Bgee" id="ENSORLG00000029850">
    <property type="expression patterns" value="Expressed in testis"/>
</dbReference>
<dbReference type="PANTHER" id="PTHR24092:SF177">
    <property type="entry name" value="PHOSPHOLIPID-TRANSPORTING ATPASE"/>
    <property type="match status" value="1"/>
</dbReference>
<feature type="binding site" evidence="9">
    <location>
        <position position="150"/>
    </location>
    <ligand>
        <name>Mg(2+)</name>
        <dbReference type="ChEBI" id="CHEBI:18420"/>
    </ligand>
</feature>
<organism evidence="11 12">
    <name type="scientific">Oryzias latipes</name>
    <name type="common">Japanese rice fish</name>
    <name type="synonym">Japanese killifish</name>
    <dbReference type="NCBI Taxonomy" id="8090"/>
    <lineage>
        <taxon>Eukaryota</taxon>
        <taxon>Metazoa</taxon>
        <taxon>Chordata</taxon>
        <taxon>Craniata</taxon>
        <taxon>Vertebrata</taxon>
        <taxon>Euteleostomi</taxon>
        <taxon>Actinopterygii</taxon>
        <taxon>Neopterygii</taxon>
        <taxon>Teleostei</taxon>
        <taxon>Neoteleostei</taxon>
        <taxon>Acanthomorphata</taxon>
        <taxon>Ovalentaria</taxon>
        <taxon>Atherinomorphae</taxon>
        <taxon>Beloniformes</taxon>
        <taxon>Adrianichthyidae</taxon>
        <taxon>Oryziinae</taxon>
        <taxon>Oryzias</taxon>
    </lineage>
</organism>
<evidence type="ECO:0000256" key="9">
    <source>
        <dbReference type="PIRSR" id="PIRSR606539-3"/>
    </source>
</evidence>
<dbReference type="SUPFAM" id="SSF81660">
    <property type="entry name" value="Metal cation-transporting ATPase, ATP-binding domain N"/>
    <property type="match status" value="1"/>
</dbReference>
<evidence type="ECO:0000256" key="4">
    <source>
        <dbReference type="ARBA" id="ARBA00022967"/>
    </source>
</evidence>
<keyword evidence="12" id="KW-1185">Reference proteome</keyword>
<feature type="binding site" evidence="8">
    <location>
        <position position="422"/>
    </location>
    <ligand>
        <name>ATP</name>
        <dbReference type="ChEBI" id="CHEBI:30616"/>
    </ligand>
</feature>
<evidence type="ECO:0000256" key="3">
    <source>
        <dbReference type="ARBA" id="ARBA00022840"/>
    </source>
</evidence>
<dbReference type="Ensembl" id="ENSORLT00000044121.1">
    <property type="protein sequence ID" value="ENSORLP00000034650.1"/>
    <property type="gene ID" value="ENSORLG00000029850.1"/>
</dbReference>
<dbReference type="GO" id="GO:0000287">
    <property type="term" value="F:magnesium ion binding"/>
    <property type="evidence" value="ECO:0007669"/>
    <property type="project" value="UniProtKB-UniRule"/>
</dbReference>
<dbReference type="SUPFAM" id="SSF56784">
    <property type="entry name" value="HAD-like"/>
    <property type="match status" value="1"/>
</dbReference>
<feature type="binding site" evidence="9">
    <location>
        <position position="152"/>
    </location>
    <ligand>
        <name>Mg(2+)</name>
        <dbReference type="ChEBI" id="CHEBI:18420"/>
    </ligand>
</feature>
<feature type="binding site" evidence="8">
    <location>
        <position position="152"/>
    </location>
    <ligand>
        <name>ATP</name>
        <dbReference type="ChEBI" id="CHEBI:30616"/>
    </ligand>
</feature>
<dbReference type="AlphaFoldDB" id="A0A3B3HSD2"/>
<keyword evidence="2 8" id="KW-0547">Nucleotide-binding</keyword>
<reference evidence="11" key="2">
    <citation type="submission" date="2025-08" db="UniProtKB">
        <authorList>
            <consortium name="Ensembl"/>
        </authorList>
    </citation>
    <scope>IDENTIFICATION</scope>
    <source>
        <strain evidence="11">Hd-rR</strain>
    </source>
</reference>
<comment type="cofactor">
    <cofactor evidence="9">
        <name>Mg(2+)</name>
        <dbReference type="ChEBI" id="CHEBI:18420"/>
    </cofactor>
</comment>
<dbReference type="GO" id="GO:0045332">
    <property type="term" value="P:phospholipid translocation"/>
    <property type="evidence" value="ECO:0000318"/>
    <property type="project" value="GO_Central"/>
</dbReference>
<feature type="binding site" evidence="8">
    <location>
        <position position="423"/>
    </location>
    <ligand>
        <name>ATP</name>
        <dbReference type="ChEBI" id="CHEBI:30616"/>
    </ligand>
</feature>
<dbReference type="InterPro" id="IPR023298">
    <property type="entry name" value="ATPase_P-typ_TM_dom_sf"/>
</dbReference>
<dbReference type="Gene3D" id="3.40.1110.10">
    <property type="entry name" value="Calcium-transporting ATPase, cytoplasmic domain N"/>
    <property type="match status" value="1"/>
</dbReference>
<evidence type="ECO:0000256" key="5">
    <source>
        <dbReference type="ARBA" id="ARBA00022989"/>
    </source>
</evidence>
<dbReference type="GO" id="GO:0007030">
    <property type="term" value="P:Golgi organization"/>
    <property type="evidence" value="ECO:0000318"/>
    <property type="project" value="GO_Central"/>
</dbReference>
<feature type="binding site" evidence="8">
    <location>
        <position position="151"/>
    </location>
    <ligand>
        <name>ATP</name>
        <dbReference type="ChEBI" id="CHEBI:30616"/>
    </ligand>
</feature>
<dbReference type="PANTHER" id="PTHR24092">
    <property type="entry name" value="PROBABLE PHOSPHOLIPID-TRANSPORTING ATPASE"/>
    <property type="match status" value="1"/>
</dbReference>
<dbReference type="GO" id="GO:0140326">
    <property type="term" value="F:ATPase-coupled intramembrane lipid transporter activity"/>
    <property type="evidence" value="ECO:0000318"/>
    <property type="project" value="GO_Central"/>
</dbReference>
<evidence type="ECO:0000256" key="10">
    <source>
        <dbReference type="RuleBase" id="RU362033"/>
    </source>
</evidence>
<dbReference type="GO" id="GO:0005802">
    <property type="term" value="C:trans-Golgi network"/>
    <property type="evidence" value="ECO:0000318"/>
    <property type="project" value="GO_Central"/>
</dbReference>
<dbReference type="PROSITE" id="PS00154">
    <property type="entry name" value="ATPASE_E1_E2"/>
    <property type="match status" value="1"/>
</dbReference>